<evidence type="ECO:0000256" key="1">
    <source>
        <dbReference type="SAM" id="Phobius"/>
    </source>
</evidence>
<dbReference type="Proteomes" id="UP001610563">
    <property type="component" value="Unassembled WGS sequence"/>
</dbReference>
<keyword evidence="1" id="KW-1133">Transmembrane helix</keyword>
<organism evidence="2 3">
    <name type="scientific">Aspergillus keveii</name>
    <dbReference type="NCBI Taxonomy" id="714993"/>
    <lineage>
        <taxon>Eukaryota</taxon>
        <taxon>Fungi</taxon>
        <taxon>Dikarya</taxon>
        <taxon>Ascomycota</taxon>
        <taxon>Pezizomycotina</taxon>
        <taxon>Eurotiomycetes</taxon>
        <taxon>Eurotiomycetidae</taxon>
        <taxon>Eurotiales</taxon>
        <taxon>Aspergillaceae</taxon>
        <taxon>Aspergillus</taxon>
        <taxon>Aspergillus subgen. Nidulantes</taxon>
    </lineage>
</organism>
<keyword evidence="1" id="KW-0812">Transmembrane</keyword>
<proteinExistence type="predicted"/>
<gene>
    <name evidence="2" type="ORF">BJX66DRAFT_307281</name>
</gene>
<protein>
    <submittedName>
        <fullName evidence="2">Uncharacterized protein</fullName>
    </submittedName>
</protein>
<feature type="transmembrane region" description="Helical" evidence="1">
    <location>
        <begin position="20"/>
        <end position="41"/>
    </location>
</feature>
<keyword evidence="1" id="KW-0472">Membrane</keyword>
<name>A0ABR4G152_9EURO</name>
<evidence type="ECO:0000313" key="3">
    <source>
        <dbReference type="Proteomes" id="UP001610563"/>
    </source>
</evidence>
<sequence length="68" mass="7791">MLILSCQGQLLTSFLQSKFSSLLSIYWSTLVLLLGSTYLVLHKGRLFRLLVRSYQQRMNSSSSMQDTT</sequence>
<reference evidence="2 3" key="1">
    <citation type="submission" date="2024-07" db="EMBL/GenBank/DDBJ databases">
        <title>Section-level genome sequencing and comparative genomics of Aspergillus sections Usti and Cavernicolus.</title>
        <authorList>
            <consortium name="Lawrence Berkeley National Laboratory"/>
            <person name="Nybo J.L."/>
            <person name="Vesth T.C."/>
            <person name="Theobald S."/>
            <person name="Frisvad J.C."/>
            <person name="Larsen T.O."/>
            <person name="Kjaerboelling I."/>
            <person name="Rothschild-Mancinelli K."/>
            <person name="Lyhne E.K."/>
            <person name="Kogle M.E."/>
            <person name="Barry K."/>
            <person name="Clum A."/>
            <person name="Na H."/>
            <person name="Ledsgaard L."/>
            <person name="Lin J."/>
            <person name="Lipzen A."/>
            <person name="Kuo A."/>
            <person name="Riley R."/>
            <person name="Mondo S."/>
            <person name="Labutti K."/>
            <person name="Haridas S."/>
            <person name="Pangalinan J."/>
            <person name="Salamov A.A."/>
            <person name="Simmons B.A."/>
            <person name="Magnuson J.K."/>
            <person name="Chen J."/>
            <person name="Drula E."/>
            <person name="Henrissat B."/>
            <person name="Wiebenga A."/>
            <person name="Lubbers R.J."/>
            <person name="Gomes A.C."/>
            <person name="Makela M.R."/>
            <person name="Stajich J."/>
            <person name="Grigoriev I.V."/>
            <person name="Mortensen U.H."/>
            <person name="De Vries R.P."/>
            <person name="Baker S.E."/>
            <person name="Andersen M.R."/>
        </authorList>
    </citation>
    <scope>NUCLEOTIDE SEQUENCE [LARGE SCALE GENOMIC DNA]</scope>
    <source>
        <strain evidence="2 3">CBS 209.92</strain>
    </source>
</reference>
<accession>A0ABR4G152</accession>
<comment type="caution">
    <text evidence="2">The sequence shown here is derived from an EMBL/GenBank/DDBJ whole genome shotgun (WGS) entry which is preliminary data.</text>
</comment>
<dbReference type="EMBL" id="JBFTWV010000067">
    <property type="protein sequence ID" value="KAL2789245.1"/>
    <property type="molecule type" value="Genomic_DNA"/>
</dbReference>
<keyword evidence="3" id="KW-1185">Reference proteome</keyword>
<evidence type="ECO:0000313" key="2">
    <source>
        <dbReference type="EMBL" id="KAL2789245.1"/>
    </source>
</evidence>